<organism evidence="2 3">
    <name type="scientific">Ruficoccus amylovorans</name>
    <dbReference type="NCBI Taxonomy" id="1804625"/>
    <lineage>
        <taxon>Bacteria</taxon>
        <taxon>Pseudomonadati</taxon>
        <taxon>Verrucomicrobiota</taxon>
        <taxon>Opitutia</taxon>
        <taxon>Puniceicoccales</taxon>
        <taxon>Cerasicoccaceae</taxon>
        <taxon>Ruficoccus</taxon>
    </lineage>
</organism>
<evidence type="ECO:0000256" key="1">
    <source>
        <dbReference type="SAM" id="SignalP"/>
    </source>
</evidence>
<dbReference type="RefSeq" id="WP_185676857.1">
    <property type="nucleotide sequence ID" value="NZ_JACHVB010000058.1"/>
</dbReference>
<evidence type="ECO:0000313" key="2">
    <source>
        <dbReference type="EMBL" id="MBC2595929.1"/>
    </source>
</evidence>
<keyword evidence="3" id="KW-1185">Reference proteome</keyword>
<accession>A0A842HHX0</accession>
<dbReference type="AlphaFoldDB" id="A0A842HHX0"/>
<keyword evidence="1" id="KW-0732">Signal</keyword>
<sequence length="1019" mass="111522">MLVLTLVACSMSGLVHASTWGWNNVGDSYWTVNPASTWTPGSLPSNTPSVADRINLNRPYVMTVDEPVSVGEASDFIVHTSDGELNITEGGALTVGYYRQQGAGSQPTLRLSGGTLHLIGGGNSTRFGNQVGGTMTSNIEILKGELVADNTLLMTYGSPTIFTQVGGVFNPSAQDLSLKNGAFDAYISGGSFIADEVLFNNEPESLILTIGGSYADLIRFRKISGANAVDTIDLNFNIDWSWDRQNGEMAVSEVLDCSGAGVVNVNVNFDTYRPGHGETIVLGSGKAFGQNDTPLINTSNMVFHCVTPGYAINNTSTGSKLQVQVTQVPAQSALFPMDAVPHEEADAAVIERERFLQQRWQDHMDEVSSELADGTFEAYVDGLAAQATQSGAVEDLYLHFSRMGTMYNMPGINTVITPRMLARGQAGCQALVDAINTSPQGQRIWDLDTVQPAIYLLEMACELKRLGAYTGDFKEDVEAIIETYIEGQSYYDGAYYTTGYNKEVFAMRVASLVSILYADDASAYPLTKSTFETFWDNVINMSYDADNSPHYDAGTGLREILRMGYEMDRVSDLQNSIHIQRIIDRMARTVCSSGQSAKWGKSMERMVGQGTTNELQLDAGVWLTWDLMVGYQLYQNPFYLYVARKYADIYLRDATERLTNEVLPHLWIWPEHIQAFEVTAVPGQADVPSRITDRITSSTYYDGLLLGRGDTNYVHVQDKLILSTGHHPRSPYMLMDLSYTGHKAAHDHRIGVDVLMYQGAHLATRYGRRSSANLTNGIFAGPAQIDYPIVPTASSDVTAPSNGSDAYSQYVGYVAAFDYHIRSWEAVQISDDVAYGVVDYEQFAYPGVEAQRQAVLLNNGVLVLLDRIKAVSGYSGGVKVGTLFQIFGPPAQQGDDWVLQSAHRATLPGGSSVPRPDIPTLFYFPSVGSASVKYVNNPYDEYASVNDVFCAWKTLGVGETVEVVSLVMPIRDTSLVAALLDDIEVTGSAGRYTVRLPGQNSATLRVDFYPSQEATFIYE</sequence>
<dbReference type="EMBL" id="JACHVB010000058">
    <property type="protein sequence ID" value="MBC2595929.1"/>
    <property type="molecule type" value="Genomic_DNA"/>
</dbReference>
<proteinExistence type="predicted"/>
<name>A0A842HHX0_9BACT</name>
<feature type="chain" id="PRO_5032659397" evidence="1">
    <location>
        <begin position="18"/>
        <end position="1019"/>
    </location>
</feature>
<dbReference type="Proteomes" id="UP000546464">
    <property type="component" value="Unassembled WGS sequence"/>
</dbReference>
<gene>
    <name evidence="2" type="ORF">H5P28_16815</name>
</gene>
<comment type="caution">
    <text evidence="2">The sequence shown here is derived from an EMBL/GenBank/DDBJ whole genome shotgun (WGS) entry which is preliminary data.</text>
</comment>
<feature type="signal peptide" evidence="1">
    <location>
        <begin position="1"/>
        <end position="17"/>
    </location>
</feature>
<evidence type="ECO:0000313" key="3">
    <source>
        <dbReference type="Proteomes" id="UP000546464"/>
    </source>
</evidence>
<reference evidence="2 3" key="1">
    <citation type="submission" date="2020-07" db="EMBL/GenBank/DDBJ databases">
        <authorList>
            <person name="Feng X."/>
        </authorList>
    </citation>
    <scope>NUCLEOTIDE SEQUENCE [LARGE SCALE GENOMIC DNA]</scope>
    <source>
        <strain evidence="2 3">JCM31066</strain>
    </source>
</reference>
<protein>
    <submittedName>
        <fullName evidence="2">Uncharacterized protein</fullName>
    </submittedName>
</protein>